<gene>
    <name evidence="1" type="ORF">DPMN_007252</name>
</gene>
<dbReference type="AlphaFoldDB" id="A0A9D4MVV6"/>
<comment type="caution">
    <text evidence="1">The sequence shown here is derived from an EMBL/GenBank/DDBJ whole genome shotgun (WGS) entry which is preliminary data.</text>
</comment>
<keyword evidence="2" id="KW-1185">Reference proteome</keyword>
<sequence>MLELVNVIGEYQVREWSAFDGDVVEVSLEGFLQSFLYLLNSNVKQDGRKQTFLTEAS</sequence>
<name>A0A9D4MVV6_DREPO</name>
<organism evidence="1 2">
    <name type="scientific">Dreissena polymorpha</name>
    <name type="common">Zebra mussel</name>
    <name type="synonym">Mytilus polymorpha</name>
    <dbReference type="NCBI Taxonomy" id="45954"/>
    <lineage>
        <taxon>Eukaryota</taxon>
        <taxon>Metazoa</taxon>
        <taxon>Spiralia</taxon>
        <taxon>Lophotrochozoa</taxon>
        <taxon>Mollusca</taxon>
        <taxon>Bivalvia</taxon>
        <taxon>Autobranchia</taxon>
        <taxon>Heteroconchia</taxon>
        <taxon>Euheterodonta</taxon>
        <taxon>Imparidentia</taxon>
        <taxon>Neoheterodontei</taxon>
        <taxon>Myida</taxon>
        <taxon>Dreissenoidea</taxon>
        <taxon>Dreissenidae</taxon>
        <taxon>Dreissena</taxon>
    </lineage>
</organism>
<evidence type="ECO:0000313" key="1">
    <source>
        <dbReference type="EMBL" id="KAH3883298.1"/>
    </source>
</evidence>
<reference evidence="1" key="1">
    <citation type="journal article" date="2019" name="bioRxiv">
        <title>The Genome of the Zebra Mussel, Dreissena polymorpha: A Resource for Invasive Species Research.</title>
        <authorList>
            <person name="McCartney M.A."/>
            <person name="Auch B."/>
            <person name="Kono T."/>
            <person name="Mallez S."/>
            <person name="Zhang Y."/>
            <person name="Obille A."/>
            <person name="Becker A."/>
            <person name="Abrahante J.E."/>
            <person name="Garbe J."/>
            <person name="Badalamenti J.P."/>
            <person name="Herman A."/>
            <person name="Mangelson H."/>
            <person name="Liachko I."/>
            <person name="Sullivan S."/>
            <person name="Sone E.D."/>
            <person name="Koren S."/>
            <person name="Silverstein K.A.T."/>
            <person name="Beckman K.B."/>
            <person name="Gohl D.M."/>
        </authorList>
    </citation>
    <scope>NUCLEOTIDE SEQUENCE</scope>
    <source>
        <strain evidence="1">Duluth1</strain>
        <tissue evidence="1">Whole animal</tissue>
    </source>
</reference>
<reference evidence="1" key="2">
    <citation type="submission" date="2020-11" db="EMBL/GenBank/DDBJ databases">
        <authorList>
            <person name="McCartney M.A."/>
            <person name="Auch B."/>
            <person name="Kono T."/>
            <person name="Mallez S."/>
            <person name="Becker A."/>
            <person name="Gohl D.M."/>
            <person name="Silverstein K.A.T."/>
            <person name="Koren S."/>
            <person name="Bechman K.B."/>
            <person name="Herman A."/>
            <person name="Abrahante J.E."/>
            <person name="Garbe J."/>
        </authorList>
    </citation>
    <scope>NUCLEOTIDE SEQUENCE</scope>
    <source>
        <strain evidence="1">Duluth1</strain>
        <tissue evidence="1">Whole animal</tissue>
    </source>
</reference>
<protein>
    <submittedName>
        <fullName evidence="1">Uncharacterized protein</fullName>
    </submittedName>
</protein>
<dbReference type="Proteomes" id="UP000828390">
    <property type="component" value="Unassembled WGS sequence"/>
</dbReference>
<accession>A0A9D4MVV6</accession>
<dbReference type="EMBL" id="JAIWYP010000001">
    <property type="protein sequence ID" value="KAH3883298.1"/>
    <property type="molecule type" value="Genomic_DNA"/>
</dbReference>
<proteinExistence type="predicted"/>
<evidence type="ECO:0000313" key="2">
    <source>
        <dbReference type="Proteomes" id="UP000828390"/>
    </source>
</evidence>